<keyword evidence="2" id="KW-1185">Reference proteome</keyword>
<dbReference type="AlphaFoldDB" id="A0A0D7BQ34"/>
<dbReference type="OrthoDB" id="2368680at2759"/>
<protein>
    <submittedName>
        <fullName evidence="1">Uncharacterized protein</fullName>
    </submittedName>
</protein>
<sequence>PPALSQRRNVDRYALMLSRVAESDLAQCICVSKTFRYAVYLSAFFRLRRDFPGARLDAIRQSYNERMTNMWPYLRQRQRELTERAAKYRSSFLSTVFEGREVITSRLWTNPDHEKQVTIALRFLLTRLFFVVSVGQDTPWAVQIIDVQEVVPGEVWSVKLKNGSVVETFHVLEATCEPIGRPNPAEDANNSNFADQKIDLRADWSGYILERLVTSVSVNKTTPKALLDHIAWPNHEEYDRGIGRHWLKQIRHEGQLGAVKEVIAQRYVFACVVANSLSGQWKSQTQMEQDFAGELSAPGWAPGGKKKNPTVNLFLPTHHLVESVHVTASKGRPLHPALAIVQTPGREYFILKDNGLQVGCEEEGVAPIWKHMVGCSRDGVENVSPL</sequence>
<evidence type="ECO:0000313" key="1">
    <source>
        <dbReference type="EMBL" id="KIY71696.1"/>
    </source>
</evidence>
<reference evidence="1 2" key="1">
    <citation type="journal article" date="2015" name="Fungal Genet. Biol.">
        <title>Evolution of novel wood decay mechanisms in Agaricales revealed by the genome sequences of Fistulina hepatica and Cylindrobasidium torrendii.</title>
        <authorList>
            <person name="Floudas D."/>
            <person name="Held B.W."/>
            <person name="Riley R."/>
            <person name="Nagy L.G."/>
            <person name="Koehler G."/>
            <person name="Ransdell A.S."/>
            <person name="Younus H."/>
            <person name="Chow J."/>
            <person name="Chiniquy J."/>
            <person name="Lipzen A."/>
            <person name="Tritt A."/>
            <person name="Sun H."/>
            <person name="Haridas S."/>
            <person name="LaButti K."/>
            <person name="Ohm R.A."/>
            <person name="Kues U."/>
            <person name="Blanchette R.A."/>
            <person name="Grigoriev I.V."/>
            <person name="Minto R.E."/>
            <person name="Hibbett D.S."/>
        </authorList>
    </citation>
    <scope>NUCLEOTIDE SEQUENCE [LARGE SCALE GENOMIC DNA]</scope>
    <source>
        <strain evidence="1 2">FP15055 ss-10</strain>
    </source>
</reference>
<gene>
    <name evidence="1" type="ORF">CYLTODRAFT_345435</name>
</gene>
<dbReference type="STRING" id="1314674.A0A0D7BQ34"/>
<name>A0A0D7BQ34_9AGAR</name>
<accession>A0A0D7BQ34</accession>
<proteinExistence type="predicted"/>
<feature type="non-terminal residue" evidence="1">
    <location>
        <position position="1"/>
    </location>
</feature>
<evidence type="ECO:0000313" key="2">
    <source>
        <dbReference type="Proteomes" id="UP000054007"/>
    </source>
</evidence>
<dbReference type="EMBL" id="KN880451">
    <property type="protein sequence ID" value="KIY71696.1"/>
    <property type="molecule type" value="Genomic_DNA"/>
</dbReference>
<organism evidence="1 2">
    <name type="scientific">Cylindrobasidium torrendii FP15055 ss-10</name>
    <dbReference type="NCBI Taxonomy" id="1314674"/>
    <lineage>
        <taxon>Eukaryota</taxon>
        <taxon>Fungi</taxon>
        <taxon>Dikarya</taxon>
        <taxon>Basidiomycota</taxon>
        <taxon>Agaricomycotina</taxon>
        <taxon>Agaricomycetes</taxon>
        <taxon>Agaricomycetidae</taxon>
        <taxon>Agaricales</taxon>
        <taxon>Marasmiineae</taxon>
        <taxon>Physalacriaceae</taxon>
        <taxon>Cylindrobasidium</taxon>
    </lineage>
</organism>
<dbReference type="Proteomes" id="UP000054007">
    <property type="component" value="Unassembled WGS sequence"/>
</dbReference>